<evidence type="ECO:0000256" key="4">
    <source>
        <dbReference type="ARBA" id="ARBA00023136"/>
    </source>
</evidence>
<dbReference type="EMBL" id="KV748728">
    <property type="protein sequence ID" value="OCL13400.1"/>
    <property type="molecule type" value="Genomic_DNA"/>
</dbReference>
<feature type="chain" id="PRO_5034798528" evidence="7">
    <location>
        <begin position="27"/>
        <end position="325"/>
    </location>
</feature>
<protein>
    <submittedName>
        <fullName evidence="8">Uncharacterized protein</fullName>
    </submittedName>
</protein>
<keyword evidence="2 6" id="KW-0812">Transmembrane</keyword>
<dbReference type="PANTHER" id="PTHR15549:SF26">
    <property type="entry name" value="AXIAL BUDDING PATTERN PROTEIN 2-RELATED"/>
    <property type="match status" value="1"/>
</dbReference>
<evidence type="ECO:0000256" key="3">
    <source>
        <dbReference type="ARBA" id="ARBA00022989"/>
    </source>
</evidence>
<dbReference type="GO" id="GO:0016020">
    <property type="term" value="C:membrane"/>
    <property type="evidence" value="ECO:0007669"/>
    <property type="project" value="UniProtKB-SubCell"/>
</dbReference>
<keyword evidence="3 6" id="KW-1133">Transmembrane helix</keyword>
<evidence type="ECO:0000256" key="2">
    <source>
        <dbReference type="ARBA" id="ARBA00022692"/>
    </source>
</evidence>
<keyword evidence="4 6" id="KW-0472">Membrane</keyword>
<name>A0A8E2JXL7_9PEZI</name>
<feature type="transmembrane region" description="Helical" evidence="6">
    <location>
        <begin position="227"/>
        <end position="248"/>
    </location>
</feature>
<feature type="region of interest" description="Disordered" evidence="5">
    <location>
        <begin position="200"/>
        <end position="219"/>
    </location>
</feature>
<feature type="region of interest" description="Disordered" evidence="5">
    <location>
        <begin position="164"/>
        <end position="189"/>
    </location>
</feature>
<organism evidence="8 9">
    <name type="scientific">Glonium stellatum</name>
    <dbReference type="NCBI Taxonomy" id="574774"/>
    <lineage>
        <taxon>Eukaryota</taxon>
        <taxon>Fungi</taxon>
        <taxon>Dikarya</taxon>
        <taxon>Ascomycota</taxon>
        <taxon>Pezizomycotina</taxon>
        <taxon>Dothideomycetes</taxon>
        <taxon>Pleosporomycetidae</taxon>
        <taxon>Gloniales</taxon>
        <taxon>Gloniaceae</taxon>
        <taxon>Glonium</taxon>
    </lineage>
</organism>
<evidence type="ECO:0000256" key="1">
    <source>
        <dbReference type="ARBA" id="ARBA00004167"/>
    </source>
</evidence>
<keyword evidence="9" id="KW-1185">Reference proteome</keyword>
<evidence type="ECO:0000256" key="7">
    <source>
        <dbReference type="SAM" id="SignalP"/>
    </source>
</evidence>
<dbReference type="InterPro" id="IPR051694">
    <property type="entry name" value="Immunoregulatory_rcpt-like"/>
</dbReference>
<evidence type="ECO:0000256" key="5">
    <source>
        <dbReference type="SAM" id="MobiDB-lite"/>
    </source>
</evidence>
<evidence type="ECO:0000256" key="6">
    <source>
        <dbReference type="SAM" id="Phobius"/>
    </source>
</evidence>
<evidence type="ECO:0000313" key="8">
    <source>
        <dbReference type="EMBL" id="OCL13400.1"/>
    </source>
</evidence>
<comment type="subcellular location">
    <subcellularLocation>
        <location evidence="1">Membrane</location>
        <topology evidence="1">Single-pass membrane protein</topology>
    </subcellularLocation>
</comment>
<dbReference type="GO" id="GO:0071944">
    <property type="term" value="C:cell periphery"/>
    <property type="evidence" value="ECO:0007669"/>
    <property type="project" value="UniProtKB-ARBA"/>
</dbReference>
<feature type="signal peptide" evidence="7">
    <location>
        <begin position="1"/>
        <end position="26"/>
    </location>
</feature>
<dbReference type="PANTHER" id="PTHR15549">
    <property type="entry name" value="PAIRED IMMUNOGLOBULIN-LIKE TYPE 2 RECEPTOR"/>
    <property type="match status" value="1"/>
</dbReference>
<gene>
    <name evidence="8" type="ORF">AOQ84DRAFT_225623</name>
</gene>
<accession>A0A8E2JXL7</accession>
<sequence length="325" mass="32338">MIGASSLPYLTLLSLLALLLPSLSHAAATCYFPDTTEASHDFPCYPDRDISVCCGPGFACLPNGICEVTSDAVNPGVSYPFVRGSCTDKTWASTACPQFCATTGYSLDGGNTMMACNETADTFCCLGGNGPGQPAACDCTSGVNITTLEGGVVAFTTIGIVGTSTSSSSSSSSSTPASSASSASSTSASTSASTTAASATATATSSPSPSSSSASTSSASLSPGAKAGIGIGVPLGALLLSGLGYLLWRDRQRSQKMKALQLQGHGGGANGASGGYGYGQFAKPPEYAHRGEVVGGEVGPGGYAHVAPTYELGSGERYEMDAPKP</sequence>
<reference evidence="8 9" key="1">
    <citation type="journal article" date="2016" name="Nat. Commun.">
        <title>Ectomycorrhizal ecology is imprinted in the genome of the dominant symbiotic fungus Cenococcum geophilum.</title>
        <authorList>
            <consortium name="DOE Joint Genome Institute"/>
            <person name="Peter M."/>
            <person name="Kohler A."/>
            <person name="Ohm R.A."/>
            <person name="Kuo A."/>
            <person name="Krutzmann J."/>
            <person name="Morin E."/>
            <person name="Arend M."/>
            <person name="Barry K.W."/>
            <person name="Binder M."/>
            <person name="Choi C."/>
            <person name="Clum A."/>
            <person name="Copeland A."/>
            <person name="Grisel N."/>
            <person name="Haridas S."/>
            <person name="Kipfer T."/>
            <person name="LaButti K."/>
            <person name="Lindquist E."/>
            <person name="Lipzen A."/>
            <person name="Maire R."/>
            <person name="Meier B."/>
            <person name="Mihaltcheva S."/>
            <person name="Molinier V."/>
            <person name="Murat C."/>
            <person name="Poggeler S."/>
            <person name="Quandt C.A."/>
            <person name="Sperisen C."/>
            <person name="Tritt A."/>
            <person name="Tisserant E."/>
            <person name="Crous P.W."/>
            <person name="Henrissat B."/>
            <person name="Nehls U."/>
            <person name="Egli S."/>
            <person name="Spatafora J.W."/>
            <person name="Grigoriev I.V."/>
            <person name="Martin F.M."/>
        </authorList>
    </citation>
    <scope>NUCLEOTIDE SEQUENCE [LARGE SCALE GENOMIC DNA]</scope>
    <source>
        <strain evidence="8 9">CBS 207.34</strain>
    </source>
</reference>
<dbReference type="Proteomes" id="UP000250140">
    <property type="component" value="Unassembled WGS sequence"/>
</dbReference>
<dbReference type="AlphaFoldDB" id="A0A8E2JXL7"/>
<proteinExistence type="predicted"/>
<keyword evidence="7" id="KW-0732">Signal</keyword>
<dbReference type="OrthoDB" id="5215637at2759"/>
<evidence type="ECO:0000313" key="9">
    <source>
        <dbReference type="Proteomes" id="UP000250140"/>
    </source>
</evidence>